<dbReference type="CDD" id="cd03263">
    <property type="entry name" value="ABC_subfamily_A"/>
    <property type="match status" value="1"/>
</dbReference>
<dbReference type="SMART" id="SM00382">
    <property type="entry name" value="AAA"/>
    <property type="match status" value="1"/>
</dbReference>
<evidence type="ECO:0000259" key="4">
    <source>
        <dbReference type="PROSITE" id="PS50893"/>
    </source>
</evidence>
<dbReference type="GO" id="GO:0005319">
    <property type="term" value="F:lipid transporter activity"/>
    <property type="evidence" value="ECO:0007669"/>
    <property type="project" value="TreeGrafter"/>
</dbReference>
<dbReference type="Proteomes" id="UP000053660">
    <property type="component" value="Unassembled WGS sequence"/>
</dbReference>
<dbReference type="GO" id="GO:0005524">
    <property type="term" value="F:ATP binding"/>
    <property type="evidence" value="ECO:0007669"/>
    <property type="project" value="UniProtKB-KW"/>
</dbReference>
<name>A0A0B1TJR5_OESDE</name>
<dbReference type="EMBL" id="KN549691">
    <property type="protein sequence ID" value="KHJ96346.1"/>
    <property type="molecule type" value="Genomic_DNA"/>
</dbReference>
<dbReference type="Pfam" id="PF00005">
    <property type="entry name" value="ABC_tran"/>
    <property type="match status" value="1"/>
</dbReference>
<dbReference type="InterPro" id="IPR003593">
    <property type="entry name" value="AAA+_ATPase"/>
</dbReference>
<dbReference type="FunFam" id="3.40.50.300:FF:000933">
    <property type="entry name" value="ABC transporter A family member 7"/>
    <property type="match status" value="1"/>
</dbReference>
<feature type="transmembrane region" description="Helical" evidence="3">
    <location>
        <begin position="387"/>
        <end position="406"/>
    </location>
</feature>
<dbReference type="InterPro" id="IPR027417">
    <property type="entry name" value="P-loop_NTPase"/>
</dbReference>
<dbReference type="PROSITE" id="PS00211">
    <property type="entry name" value="ABC_TRANSPORTER_1"/>
    <property type="match status" value="1"/>
</dbReference>
<dbReference type="InterPro" id="IPR026082">
    <property type="entry name" value="ABCA"/>
</dbReference>
<dbReference type="OrthoDB" id="416154at2759"/>
<keyword evidence="1" id="KW-0547">Nucleotide-binding</keyword>
<accession>A0A0B1TJR5</accession>
<dbReference type="PROSITE" id="PS50893">
    <property type="entry name" value="ABC_TRANSPORTER_2"/>
    <property type="match status" value="1"/>
</dbReference>
<dbReference type="GO" id="GO:0016020">
    <property type="term" value="C:membrane"/>
    <property type="evidence" value="ECO:0007669"/>
    <property type="project" value="InterPro"/>
</dbReference>
<proteinExistence type="predicted"/>
<dbReference type="Gene3D" id="3.40.50.300">
    <property type="entry name" value="P-loop containing nucleotide triphosphate hydrolases"/>
    <property type="match status" value="1"/>
</dbReference>
<evidence type="ECO:0000256" key="3">
    <source>
        <dbReference type="SAM" id="Phobius"/>
    </source>
</evidence>
<evidence type="ECO:0000313" key="6">
    <source>
        <dbReference type="Proteomes" id="UP000053660"/>
    </source>
</evidence>
<dbReference type="PANTHER" id="PTHR19229">
    <property type="entry name" value="ATP-BINDING CASSETTE TRANSPORTER SUBFAMILY A ABCA"/>
    <property type="match status" value="1"/>
</dbReference>
<dbReference type="InterPro" id="IPR017871">
    <property type="entry name" value="ABC_transporter-like_CS"/>
</dbReference>
<dbReference type="GO" id="GO:0140359">
    <property type="term" value="F:ABC-type transporter activity"/>
    <property type="evidence" value="ECO:0007669"/>
    <property type="project" value="InterPro"/>
</dbReference>
<protein>
    <submittedName>
        <fullName evidence="5">ABC transporter, ATP-binding protein</fullName>
    </submittedName>
</protein>
<keyword evidence="6" id="KW-1185">Reference proteome</keyword>
<sequence length="917" mass="101762">MGSAYDFITPTNGTSTATSMVDILRLLTNLTEECAFLNLTLGVGYAQLDVKLIYTPITQSTTRIMELERNTITIPFLSAFNTEALNRNPPSNVGLPSSLQIRMSVQGFTSEDEMVAHAKQSFANTCSNPLLGGVTFGEAIANRMTSDPNLDYTIRLPNSNRNTGGLIKFDMQASWNTEQIFATEQSSGPLNPADNDGGYPGYWREGFLTVQKSINNAIYEILTGQHISELNYNLMIGRFPYPAYQSKIIEIAASFLPVIVIYSYMANVIFIVKSIVDEKENRMKVETLAKLLTHPAVYSTATSEVAGALIGILGWTILYFWYHLFTRYESATRYSLGVRLVNCLNPAIAVAHGITILSQYETQVKSHSADGLHWNALFSPPSHDQPLTVGHCLVMLVVDGLLLMLITGYVEAVHPGGEGVPQKPWFFLKKSYWFSSSQARKSFESQNLEVDESNHMNSSKLEKEPDLKATINIVNLSKTYGRSSKSKDNKAVDQLYLKMYHGQITALLGHNGAGKTTTLSLLTGVTAPSSGTAYIDDYDIRTSLPQIRKRLGFCPQYNILFNFLTVMEHLEFFCKLKGREYSEKEARDVLAGLKFESKANSRASTLSGGEKRKLSLAIALIGGSEILMLDEPTSGMDPGARHETWTLLQGEKTRRTMLLITHFMEEADLLGDRIAIMAHGQLQCCGSGMFLKSLYGANYHLTVVYENSVALSEALVRDTLNLLQKHVSDANLQSYIGQEAVFLMPAKRKPQFPDMFAELESEQMNLGISSFGVSMTTMEEVFLKVNKLAEEEANQGQPGEVEAEAGNELCENNSMLLELKADNLLKGLPCYWKQAQAMLIKRAIYFRRRWVVLTLNIVYPIIYLVLMVRAMTLVPGAKMQSSLKIDFSPFGGSGGDAFVLVSNETESSIKDEVDLSK</sequence>
<gene>
    <name evidence="5" type="ORF">OESDEN_03687</name>
</gene>
<feature type="domain" description="ABC transporter" evidence="4">
    <location>
        <begin position="471"/>
        <end position="704"/>
    </location>
</feature>
<dbReference type="InterPro" id="IPR003439">
    <property type="entry name" value="ABC_transporter-like_ATP-bd"/>
</dbReference>
<evidence type="ECO:0000256" key="2">
    <source>
        <dbReference type="ARBA" id="ARBA00022840"/>
    </source>
</evidence>
<reference evidence="5 6" key="1">
    <citation type="submission" date="2014-03" db="EMBL/GenBank/DDBJ databases">
        <title>Draft genome of the hookworm Oesophagostomum dentatum.</title>
        <authorList>
            <person name="Mitreva M."/>
        </authorList>
    </citation>
    <scope>NUCLEOTIDE SEQUENCE [LARGE SCALE GENOMIC DNA]</scope>
    <source>
        <strain evidence="5 6">OD-Hann</strain>
    </source>
</reference>
<feature type="transmembrane region" description="Helical" evidence="3">
    <location>
        <begin position="850"/>
        <end position="871"/>
    </location>
</feature>
<feature type="transmembrane region" description="Helical" evidence="3">
    <location>
        <begin position="255"/>
        <end position="276"/>
    </location>
</feature>
<organism evidence="5 6">
    <name type="scientific">Oesophagostomum dentatum</name>
    <name type="common">Nodular worm</name>
    <dbReference type="NCBI Taxonomy" id="61180"/>
    <lineage>
        <taxon>Eukaryota</taxon>
        <taxon>Metazoa</taxon>
        <taxon>Ecdysozoa</taxon>
        <taxon>Nematoda</taxon>
        <taxon>Chromadorea</taxon>
        <taxon>Rhabditida</taxon>
        <taxon>Rhabditina</taxon>
        <taxon>Rhabditomorpha</taxon>
        <taxon>Strongyloidea</taxon>
        <taxon>Strongylidae</taxon>
        <taxon>Oesophagostomum</taxon>
    </lineage>
</organism>
<dbReference type="SUPFAM" id="SSF52540">
    <property type="entry name" value="P-loop containing nucleoside triphosphate hydrolases"/>
    <property type="match status" value="1"/>
</dbReference>
<feature type="transmembrane region" description="Helical" evidence="3">
    <location>
        <begin position="297"/>
        <end position="322"/>
    </location>
</feature>
<dbReference type="GO" id="GO:0016887">
    <property type="term" value="F:ATP hydrolysis activity"/>
    <property type="evidence" value="ECO:0007669"/>
    <property type="project" value="InterPro"/>
</dbReference>
<keyword evidence="3" id="KW-0812">Transmembrane</keyword>
<dbReference type="PANTHER" id="PTHR19229:SF250">
    <property type="entry name" value="ABC TRANSPORTER DOMAIN-CONTAINING PROTEIN-RELATED"/>
    <property type="match status" value="1"/>
</dbReference>
<keyword evidence="2 5" id="KW-0067">ATP-binding</keyword>
<keyword evidence="3" id="KW-0472">Membrane</keyword>
<evidence type="ECO:0000313" key="5">
    <source>
        <dbReference type="EMBL" id="KHJ96346.1"/>
    </source>
</evidence>
<dbReference type="AlphaFoldDB" id="A0A0B1TJR5"/>
<keyword evidence="3" id="KW-1133">Transmembrane helix</keyword>
<evidence type="ECO:0000256" key="1">
    <source>
        <dbReference type="ARBA" id="ARBA00022741"/>
    </source>
</evidence>